<dbReference type="Proteomes" id="UP000676885">
    <property type="component" value="Chromosome"/>
</dbReference>
<dbReference type="Gene3D" id="2.40.110.10">
    <property type="entry name" value="Butyryl-CoA Dehydrogenase, subunit A, domain 2"/>
    <property type="match status" value="1"/>
</dbReference>
<dbReference type="EMBL" id="CP076022">
    <property type="protein sequence ID" value="QWC08704.1"/>
    <property type="molecule type" value="Genomic_DNA"/>
</dbReference>
<evidence type="ECO:0000256" key="3">
    <source>
        <dbReference type="ARBA" id="ARBA00022630"/>
    </source>
</evidence>
<dbReference type="PANTHER" id="PTHR43884">
    <property type="entry name" value="ACYL-COA DEHYDROGENASE"/>
    <property type="match status" value="1"/>
</dbReference>
<dbReference type="InterPro" id="IPR046373">
    <property type="entry name" value="Acyl-CoA_Oxase/DH_mid-dom_sf"/>
</dbReference>
<evidence type="ECO:0000256" key="2">
    <source>
        <dbReference type="ARBA" id="ARBA00009347"/>
    </source>
</evidence>
<organism evidence="7 8">
    <name type="scientific">Arthrobacter jiangjiafuii</name>
    <dbReference type="NCBI Taxonomy" id="2817475"/>
    <lineage>
        <taxon>Bacteria</taxon>
        <taxon>Bacillati</taxon>
        <taxon>Actinomycetota</taxon>
        <taxon>Actinomycetes</taxon>
        <taxon>Micrococcales</taxon>
        <taxon>Micrococcaceae</taxon>
        <taxon>Arthrobacter</taxon>
    </lineage>
</organism>
<reference evidence="7 8" key="1">
    <citation type="submission" date="2021-05" db="EMBL/GenBank/DDBJ databases">
        <title>Novel species in genus Arthrobacter.</title>
        <authorList>
            <person name="Zhang G."/>
        </authorList>
    </citation>
    <scope>NUCLEOTIDE SEQUENCE [LARGE SCALE GENOMIC DNA]</scope>
    <source>
        <strain evidence="8">zg-ZUI227</strain>
    </source>
</reference>
<evidence type="ECO:0000256" key="1">
    <source>
        <dbReference type="ARBA" id="ARBA00001974"/>
    </source>
</evidence>
<name>A0A975QZT6_9MICC</name>
<dbReference type="PANTHER" id="PTHR43884:SF25">
    <property type="entry name" value="ACYL-COA DEHYDROGENASE YDBM-RELATED"/>
    <property type="match status" value="1"/>
</dbReference>
<protein>
    <submittedName>
        <fullName evidence="7">Acyl-CoA/acyl-ACP dehydrogenase</fullName>
    </submittedName>
</protein>
<gene>
    <name evidence="7" type="ORF">KKR91_09060</name>
</gene>
<dbReference type="GO" id="GO:0050660">
    <property type="term" value="F:flavin adenine dinucleotide binding"/>
    <property type="evidence" value="ECO:0007669"/>
    <property type="project" value="InterPro"/>
</dbReference>
<sequence length="396" mass="42012">MKVTDILTPALLERLRSRAAGYDRDNSFFTEDLADLRSAGYLALFSPKESGGAGFTVGQVVQCQRLLATAAPATALAVNMHLVWCGVAHLLALRGDASLAFVLDDAAKGELYAFGVSEPGNAAVLFDSFTAARPQGDGSYAFTGTKIFTSLSPAWTRLGIFGRDDSDPADPRLVFGFAPRGTAGITVRDDWNTMGMRASQSCTTVLDNAVLTADQVVRTTPVGPHSDAFVFGIFSLFETLLSAVYTGVGDRAVELAVQAAQRRTTRGGGSAAHDPHTRWKVADAAIRMDGIHPQLEAIARDLEDGTDHGSLWFPRLSSLKYRATETARSVVETAVRVSGGASYSKGNELERLYRDVLAGMFHPSSEDSVHASVANAWLGPVPDEAPARSGGAAQGS</sequence>
<dbReference type="SUPFAM" id="SSF56645">
    <property type="entry name" value="Acyl-CoA dehydrogenase NM domain-like"/>
    <property type="match status" value="1"/>
</dbReference>
<feature type="domain" description="Acyl-CoA dehydrogenase/oxidase C-terminal" evidence="6">
    <location>
        <begin position="241"/>
        <end position="358"/>
    </location>
</feature>
<accession>A0A975QZT6</accession>
<dbReference type="SUPFAM" id="SSF47203">
    <property type="entry name" value="Acyl-CoA dehydrogenase C-terminal domain-like"/>
    <property type="match status" value="1"/>
</dbReference>
<evidence type="ECO:0000313" key="7">
    <source>
        <dbReference type="EMBL" id="QWC08704.1"/>
    </source>
</evidence>
<dbReference type="InterPro" id="IPR009100">
    <property type="entry name" value="AcylCoA_DH/oxidase_NM_dom_sf"/>
</dbReference>
<dbReference type="AlphaFoldDB" id="A0A975QZT6"/>
<proteinExistence type="inferred from homology"/>
<dbReference type="KEGG" id="ajg:KKR91_09060"/>
<evidence type="ECO:0000256" key="4">
    <source>
        <dbReference type="ARBA" id="ARBA00022827"/>
    </source>
</evidence>
<dbReference type="InterPro" id="IPR009075">
    <property type="entry name" value="AcylCo_DH/oxidase_C"/>
</dbReference>
<comment type="cofactor">
    <cofactor evidence="1">
        <name>FAD</name>
        <dbReference type="ChEBI" id="CHEBI:57692"/>
    </cofactor>
</comment>
<dbReference type="GO" id="GO:0003995">
    <property type="term" value="F:acyl-CoA dehydrogenase activity"/>
    <property type="evidence" value="ECO:0007669"/>
    <property type="project" value="TreeGrafter"/>
</dbReference>
<dbReference type="PIRSF" id="PIRSF016578">
    <property type="entry name" value="HsaA"/>
    <property type="match status" value="1"/>
</dbReference>
<keyword evidence="5" id="KW-0560">Oxidoreductase</keyword>
<evidence type="ECO:0000259" key="6">
    <source>
        <dbReference type="Pfam" id="PF00441"/>
    </source>
</evidence>
<dbReference type="RefSeq" id="WP_210228829.1">
    <property type="nucleotide sequence ID" value="NZ_CP076022.1"/>
</dbReference>
<keyword evidence="4" id="KW-0274">FAD</keyword>
<dbReference type="Gene3D" id="1.10.540.10">
    <property type="entry name" value="Acyl-CoA dehydrogenase/oxidase, N-terminal domain"/>
    <property type="match status" value="1"/>
</dbReference>
<keyword evidence="8" id="KW-1185">Reference proteome</keyword>
<dbReference type="Gene3D" id="1.20.140.10">
    <property type="entry name" value="Butyryl-CoA Dehydrogenase, subunit A, domain 3"/>
    <property type="match status" value="1"/>
</dbReference>
<evidence type="ECO:0000256" key="5">
    <source>
        <dbReference type="ARBA" id="ARBA00023002"/>
    </source>
</evidence>
<keyword evidence="3" id="KW-0285">Flavoprotein</keyword>
<evidence type="ECO:0000313" key="8">
    <source>
        <dbReference type="Proteomes" id="UP000676885"/>
    </source>
</evidence>
<dbReference type="InterPro" id="IPR037069">
    <property type="entry name" value="AcylCoA_DH/ox_N_sf"/>
</dbReference>
<dbReference type="Pfam" id="PF00441">
    <property type="entry name" value="Acyl-CoA_dh_1"/>
    <property type="match status" value="1"/>
</dbReference>
<dbReference type="InterPro" id="IPR036250">
    <property type="entry name" value="AcylCo_DH-like_C"/>
</dbReference>
<comment type="similarity">
    <text evidence="2">Belongs to the acyl-CoA dehydrogenase family.</text>
</comment>